<protein>
    <submittedName>
        <fullName evidence="1">Uncharacterized protein</fullName>
    </submittedName>
</protein>
<proteinExistence type="predicted"/>
<sequence length="88" mass="9962">MLKYKKTAGDVDLYASYLFEDNEYLPGNGLRYKRKGGGSVGVDYHITRDLTWGTAWNYTRAEMRDPSTADNKTYDQNILGTALSWKAG</sequence>
<dbReference type="Proteomes" id="UP000345637">
    <property type="component" value="Unassembled WGS sequence"/>
</dbReference>
<evidence type="ECO:0000313" key="2">
    <source>
        <dbReference type="Proteomes" id="UP000345637"/>
    </source>
</evidence>
<dbReference type="AlphaFoldDB" id="A0A485DC76"/>
<gene>
    <name evidence="1" type="ORF">NCTC12998_07918</name>
</gene>
<name>A0A485DC76_RAOPL</name>
<accession>A0A485DC76</accession>
<reference evidence="1 2" key="1">
    <citation type="submission" date="2019-03" db="EMBL/GenBank/DDBJ databases">
        <authorList>
            <consortium name="Pathogen Informatics"/>
        </authorList>
    </citation>
    <scope>NUCLEOTIDE SEQUENCE [LARGE SCALE GENOMIC DNA]</scope>
    <source>
        <strain evidence="1 2">NCTC12998</strain>
    </source>
</reference>
<organism evidence="1 2">
    <name type="scientific">Raoultella planticola</name>
    <name type="common">Klebsiella planticola</name>
    <dbReference type="NCBI Taxonomy" id="575"/>
    <lineage>
        <taxon>Bacteria</taxon>
        <taxon>Pseudomonadati</taxon>
        <taxon>Pseudomonadota</taxon>
        <taxon>Gammaproteobacteria</taxon>
        <taxon>Enterobacterales</taxon>
        <taxon>Enterobacteriaceae</taxon>
        <taxon>Klebsiella/Raoultella group</taxon>
        <taxon>Raoultella</taxon>
    </lineage>
</organism>
<evidence type="ECO:0000313" key="1">
    <source>
        <dbReference type="EMBL" id="VFS94255.1"/>
    </source>
</evidence>
<dbReference type="EMBL" id="CAADJE010000044">
    <property type="protein sequence ID" value="VFS94255.1"/>
    <property type="molecule type" value="Genomic_DNA"/>
</dbReference>
<dbReference type="SUPFAM" id="SSF56935">
    <property type="entry name" value="Porins"/>
    <property type="match status" value="1"/>
</dbReference>